<dbReference type="Proteomes" id="UP000789901">
    <property type="component" value="Unassembled WGS sequence"/>
</dbReference>
<reference evidence="2 3" key="1">
    <citation type="submission" date="2021-06" db="EMBL/GenBank/DDBJ databases">
        <authorList>
            <person name="Kallberg Y."/>
            <person name="Tangrot J."/>
            <person name="Rosling A."/>
        </authorList>
    </citation>
    <scope>NUCLEOTIDE SEQUENCE [LARGE SCALE GENOMIC DNA]</scope>
    <source>
        <strain evidence="2 3">120-4 pot B 10/14</strain>
    </source>
</reference>
<feature type="domain" description="SMP-30/Gluconolactonase/LRE-like region" evidence="1">
    <location>
        <begin position="81"/>
        <end position="332"/>
    </location>
</feature>
<gene>
    <name evidence="2" type="ORF">GMARGA_LOCUS20004</name>
</gene>
<dbReference type="Gene3D" id="2.120.10.30">
    <property type="entry name" value="TolB, C-terminal domain"/>
    <property type="match status" value="1"/>
</dbReference>
<dbReference type="PANTHER" id="PTHR47064:SF2">
    <property type="entry name" value="SMP-30_GLUCONOLACTONASE_LRE-LIKE REGION DOMAIN-CONTAINING PROTEIN-RELATED"/>
    <property type="match status" value="1"/>
</dbReference>
<comment type="caution">
    <text evidence="2">The sequence shown here is derived from an EMBL/GenBank/DDBJ whole genome shotgun (WGS) entry which is preliminary data.</text>
</comment>
<evidence type="ECO:0000259" key="1">
    <source>
        <dbReference type="Pfam" id="PF08450"/>
    </source>
</evidence>
<evidence type="ECO:0000313" key="2">
    <source>
        <dbReference type="EMBL" id="CAG8783042.1"/>
    </source>
</evidence>
<accession>A0ABN7VKY3</accession>
<name>A0ABN7VKY3_GIGMA</name>
<dbReference type="EMBL" id="CAJVQB010017167">
    <property type="protein sequence ID" value="CAG8783042.1"/>
    <property type="molecule type" value="Genomic_DNA"/>
</dbReference>
<sequence>MNGTGVLDVSSNLSVLGSNFTRPILESYASTKVSDNPDASNFIEKLKYINFLVYNQKFYNIIGTNPKLEVLAKADYPFAHEGGAYVAKSDEVFFSSNRLDNQKTQINKINLSTKKISTVIPKDPIFFSNGMCYYNGKVIICSQGKQNVGGSIVSLDPISNEVTTIVDNFFGLKFNSPNDIIVSKDGHYWFTDPSYGYEQGFRDAPQLDNYVYRFDPSTGSIRVVSDDFIKPNGIAFSPDEKTLYITDTGFFDGTGEYDPKKPHAVYAFDVNSSIIYNRRIFAVVDVGIPDGIKLDFEGNVYVGAGDSVQVFDNSGILLGKIIIPNGAPNLIFVKNTLIIFAETVIYSVDLKMLGAFYS</sequence>
<protein>
    <submittedName>
        <fullName evidence="2">27578_t:CDS:1</fullName>
    </submittedName>
</protein>
<dbReference type="PANTHER" id="PTHR47064">
    <property type="entry name" value="PUTATIVE (AFU_ORTHOLOGUE AFUA_1G08990)-RELATED"/>
    <property type="match status" value="1"/>
</dbReference>
<keyword evidence="3" id="KW-1185">Reference proteome</keyword>
<dbReference type="Pfam" id="PF08450">
    <property type="entry name" value="SGL"/>
    <property type="match status" value="1"/>
</dbReference>
<evidence type="ECO:0000313" key="3">
    <source>
        <dbReference type="Proteomes" id="UP000789901"/>
    </source>
</evidence>
<dbReference type="SUPFAM" id="SSF63829">
    <property type="entry name" value="Calcium-dependent phosphotriesterase"/>
    <property type="match status" value="1"/>
</dbReference>
<dbReference type="InterPro" id="IPR052988">
    <property type="entry name" value="Oryzine_lactonohydrolase"/>
</dbReference>
<proteinExistence type="predicted"/>
<dbReference type="InterPro" id="IPR011042">
    <property type="entry name" value="6-blade_b-propeller_TolB-like"/>
</dbReference>
<dbReference type="InterPro" id="IPR013658">
    <property type="entry name" value="SGL"/>
</dbReference>
<organism evidence="2 3">
    <name type="scientific">Gigaspora margarita</name>
    <dbReference type="NCBI Taxonomy" id="4874"/>
    <lineage>
        <taxon>Eukaryota</taxon>
        <taxon>Fungi</taxon>
        <taxon>Fungi incertae sedis</taxon>
        <taxon>Mucoromycota</taxon>
        <taxon>Glomeromycotina</taxon>
        <taxon>Glomeromycetes</taxon>
        <taxon>Diversisporales</taxon>
        <taxon>Gigasporaceae</taxon>
        <taxon>Gigaspora</taxon>
    </lineage>
</organism>